<feature type="transmembrane region" description="Helical" evidence="1">
    <location>
        <begin position="55"/>
        <end position="76"/>
    </location>
</feature>
<comment type="caution">
    <text evidence="2">The sequence shown here is derived from an EMBL/GenBank/DDBJ whole genome shotgun (WGS) entry which is preliminary data.</text>
</comment>
<reference evidence="2 3" key="1">
    <citation type="submission" date="2024-07" db="EMBL/GenBank/DDBJ databases">
        <authorList>
            <person name="Kang M."/>
        </authorList>
    </citation>
    <scope>NUCLEOTIDE SEQUENCE [LARGE SCALE GENOMIC DNA]</scope>
    <source>
        <strain evidence="2 3">DFM31</strain>
    </source>
</reference>
<keyword evidence="3" id="KW-1185">Reference proteome</keyword>
<feature type="transmembrane region" description="Helical" evidence="1">
    <location>
        <begin position="108"/>
        <end position="133"/>
    </location>
</feature>
<sequence length="143" mass="16275">MTNSKAPWHHWPVAIAALIFYGLAVLDYVAVKLGIAAYLNLYSAELLQFVRALPLWLSALWAVTVWSGLAGAWLLYRRNRWSVLLLFTGFACMTFLTAWWTLFTRPTLMGLAGFTGLYLMAGSCALAFLIYLYGRWERTEKKL</sequence>
<organism evidence="2 3">
    <name type="scientific">Meridianimarinicoccus marinus</name>
    <dbReference type="NCBI Taxonomy" id="3231483"/>
    <lineage>
        <taxon>Bacteria</taxon>
        <taxon>Pseudomonadati</taxon>
        <taxon>Pseudomonadota</taxon>
        <taxon>Alphaproteobacteria</taxon>
        <taxon>Rhodobacterales</taxon>
        <taxon>Paracoccaceae</taxon>
        <taxon>Meridianimarinicoccus</taxon>
    </lineage>
</organism>
<protein>
    <submittedName>
        <fullName evidence="2">Uncharacterized protein</fullName>
    </submittedName>
</protein>
<keyword evidence="1" id="KW-0812">Transmembrane</keyword>
<accession>A0ABV3L751</accession>
<proteinExistence type="predicted"/>
<evidence type="ECO:0000313" key="2">
    <source>
        <dbReference type="EMBL" id="MEV8467397.1"/>
    </source>
</evidence>
<evidence type="ECO:0000313" key="3">
    <source>
        <dbReference type="Proteomes" id="UP001553161"/>
    </source>
</evidence>
<feature type="transmembrane region" description="Helical" evidence="1">
    <location>
        <begin position="83"/>
        <end position="102"/>
    </location>
</feature>
<dbReference type="EMBL" id="JBFBVU010000013">
    <property type="protein sequence ID" value="MEV8467397.1"/>
    <property type="molecule type" value="Genomic_DNA"/>
</dbReference>
<dbReference type="RefSeq" id="WP_366193187.1">
    <property type="nucleotide sequence ID" value="NZ_JBFBVU010000013.1"/>
</dbReference>
<name>A0ABV3L751_9RHOB</name>
<gene>
    <name evidence="2" type="ORF">AB0T83_11460</name>
</gene>
<evidence type="ECO:0000256" key="1">
    <source>
        <dbReference type="SAM" id="Phobius"/>
    </source>
</evidence>
<feature type="transmembrane region" description="Helical" evidence="1">
    <location>
        <begin position="12"/>
        <end position="35"/>
    </location>
</feature>
<dbReference type="Proteomes" id="UP001553161">
    <property type="component" value="Unassembled WGS sequence"/>
</dbReference>
<keyword evidence="1" id="KW-1133">Transmembrane helix</keyword>
<keyword evidence="1" id="KW-0472">Membrane</keyword>